<dbReference type="EMBL" id="UINC01177102">
    <property type="protein sequence ID" value="SVD84552.1"/>
    <property type="molecule type" value="Genomic_DNA"/>
</dbReference>
<dbReference type="AlphaFoldDB" id="A0A382YMR0"/>
<feature type="non-terminal residue" evidence="2">
    <location>
        <position position="67"/>
    </location>
</feature>
<feature type="transmembrane region" description="Helical" evidence="1">
    <location>
        <begin position="12"/>
        <end position="31"/>
    </location>
</feature>
<keyword evidence="1" id="KW-0812">Transmembrane</keyword>
<sequence>MVRRLDVLSTTGSLLLSFIGVLLCLMGFFVLERRLGVSILDVLPNYDLALVEERMLDYGPEGRSLYA</sequence>
<gene>
    <name evidence="2" type="ORF">METZ01_LOCUS437406</name>
</gene>
<organism evidence="2">
    <name type="scientific">marine metagenome</name>
    <dbReference type="NCBI Taxonomy" id="408172"/>
    <lineage>
        <taxon>unclassified sequences</taxon>
        <taxon>metagenomes</taxon>
        <taxon>ecological metagenomes</taxon>
    </lineage>
</organism>
<protein>
    <submittedName>
        <fullName evidence="2">Uncharacterized protein</fullName>
    </submittedName>
</protein>
<keyword evidence="1" id="KW-1133">Transmembrane helix</keyword>
<evidence type="ECO:0000256" key="1">
    <source>
        <dbReference type="SAM" id="Phobius"/>
    </source>
</evidence>
<evidence type="ECO:0000313" key="2">
    <source>
        <dbReference type="EMBL" id="SVD84552.1"/>
    </source>
</evidence>
<reference evidence="2" key="1">
    <citation type="submission" date="2018-05" db="EMBL/GenBank/DDBJ databases">
        <authorList>
            <person name="Lanie J.A."/>
            <person name="Ng W.-L."/>
            <person name="Kazmierczak K.M."/>
            <person name="Andrzejewski T.M."/>
            <person name="Davidsen T.M."/>
            <person name="Wayne K.J."/>
            <person name="Tettelin H."/>
            <person name="Glass J.I."/>
            <person name="Rusch D."/>
            <person name="Podicherti R."/>
            <person name="Tsui H.-C.T."/>
            <person name="Winkler M.E."/>
        </authorList>
    </citation>
    <scope>NUCLEOTIDE SEQUENCE</scope>
</reference>
<name>A0A382YMR0_9ZZZZ</name>
<accession>A0A382YMR0</accession>
<proteinExistence type="predicted"/>
<keyword evidence="1" id="KW-0472">Membrane</keyword>